<name>W5W9Z2_9PSEU</name>
<gene>
    <name evidence="5" type="ORF">KALB_4586</name>
</gene>
<evidence type="ECO:0000313" key="5">
    <source>
        <dbReference type="EMBL" id="AHH97948.1"/>
    </source>
</evidence>
<proteinExistence type="predicted"/>
<accession>W5W9Z2</accession>
<dbReference type="GO" id="GO:0008199">
    <property type="term" value="F:ferric iron binding"/>
    <property type="evidence" value="ECO:0007669"/>
    <property type="project" value="InterPro"/>
</dbReference>
<dbReference type="InterPro" id="IPR012347">
    <property type="entry name" value="Ferritin-like"/>
</dbReference>
<dbReference type="RefSeq" id="WP_025357997.1">
    <property type="nucleotide sequence ID" value="NZ_CP007155.1"/>
</dbReference>
<protein>
    <recommendedName>
        <fullName evidence="4">Ferritin-like diiron domain-containing protein</fullName>
    </recommendedName>
</protein>
<dbReference type="EMBL" id="CP007155">
    <property type="protein sequence ID" value="AHH97948.1"/>
    <property type="molecule type" value="Genomic_DNA"/>
</dbReference>
<dbReference type="GO" id="GO:0005829">
    <property type="term" value="C:cytosol"/>
    <property type="evidence" value="ECO:0007669"/>
    <property type="project" value="TreeGrafter"/>
</dbReference>
<evidence type="ECO:0000256" key="1">
    <source>
        <dbReference type="ARBA" id="ARBA00001970"/>
    </source>
</evidence>
<comment type="cofactor">
    <cofactor evidence="1">
        <name>heme b</name>
        <dbReference type="ChEBI" id="CHEBI:60344"/>
    </cofactor>
</comment>
<dbReference type="AlphaFoldDB" id="W5W9Z2"/>
<dbReference type="InterPro" id="IPR008331">
    <property type="entry name" value="Ferritin_DPS_dom"/>
</dbReference>
<evidence type="ECO:0000259" key="4">
    <source>
        <dbReference type="PROSITE" id="PS50905"/>
    </source>
</evidence>
<dbReference type="SUPFAM" id="SSF47240">
    <property type="entry name" value="Ferritin-like"/>
    <property type="match status" value="1"/>
</dbReference>
<dbReference type="GO" id="GO:0020037">
    <property type="term" value="F:heme binding"/>
    <property type="evidence" value="ECO:0007669"/>
    <property type="project" value="TreeGrafter"/>
</dbReference>
<dbReference type="PROSITE" id="PS50905">
    <property type="entry name" value="FERRITIN_LIKE"/>
    <property type="match status" value="1"/>
</dbReference>
<sequence length="155" mass="17400">MTAAEFEAKVHEHWTRAHAAAMQGQLAEVLDTVLAIQAACFLRYNRQAMALTGIGRPEFAARLREHARREIEYALRVARRLNDLGGHSEFDANALVAEEGPDGADRLDPDRVVEENRVARRVVVTTYQDILGWIGQGDPVTRHLIESILDEERST</sequence>
<dbReference type="KEGG" id="kal:KALB_4586"/>
<dbReference type="GO" id="GO:0006879">
    <property type="term" value="P:intracellular iron ion homeostasis"/>
    <property type="evidence" value="ECO:0007669"/>
    <property type="project" value="UniProtKB-KW"/>
</dbReference>
<keyword evidence="6" id="KW-1185">Reference proteome</keyword>
<keyword evidence="3" id="KW-0408">Iron</keyword>
<dbReference type="eggNOG" id="COG2193">
    <property type="taxonomic scope" value="Bacteria"/>
</dbReference>
<dbReference type="Gene3D" id="1.20.1260.10">
    <property type="match status" value="1"/>
</dbReference>
<feature type="domain" description="Ferritin-like diiron" evidence="4">
    <location>
        <begin position="20"/>
        <end position="155"/>
    </location>
</feature>
<dbReference type="STRING" id="1449976.KALB_4586"/>
<dbReference type="PANTHER" id="PTHR30295:SF1">
    <property type="entry name" value="DNA PROTECTION DURING STARVATION PROTEIN"/>
    <property type="match status" value="1"/>
</dbReference>
<dbReference type="GO" id="GO:0004322">
    <property type="term" value="F:ferroxidase activity"/>
    <property type="evidence" value="ECO:0007669"/>
    <property type="project" value="TreeGrafter"/>
</dbReference>
<evidence type="ECO:0000256" key="3">
    <source>
        <dbReference type="ARBA" id="ARBA00023004"/>
    </source>
</evidence>
<evidence type="ECO:0000256" key="2">
    <source>
        <dbReference type="ARBA" id="ARBA00022434"/>
    </source>
</evidence>
<reference evidence="5 6" key="1">
    <citation type="journal article" date="2014" name="BMC Genomics">
        <title>Complete genome sequence of producer of the glycopeptide antibiotic Aculeximycin Kutzneria albida DSM 43870T, a representative of minor genus of Pseudonocardiaceae.</title>
        <authorList>
            <person name="Rebets Y."/>
            <person name="Tokovenko B."/>
            <person name="Lushchyk I."/>
            <person name="Ruckert C."/>
            <person name="Zaburannyi N."/>
            <person name="Bechthold A."/>
            <person name="Kalinowski J."/>
            <person name="Luzhetskyy A."/>
        </authorList>
    </citation>
    <scope>NUCLEOTIDE SEQUENCE [LARGE SCALE GENOMIC DNA]</scope>
    <source>
        <strain evidence="5">DSM 43870</strain>
    </source>
</reference>
<dbReference type="Proteomes" id="UP000019225">
    <property type="component" value="Chromosome"/>
</dbReference>
<dbReference type="PANTHER" id="PTHR30295">
    <property type="entry name" value="BACTERIOFERRITIN"/>
    <property type="match status" value="1"/>
</dbReference>
<keyword evidence="2" id="KW-0409">Iron storage</keyword>
<evidence type="ECO:0000313" key="6">
    <source>
        <dbReference type="Proteomes" id="UP000019225"/>
    </source>
</evidence>
<dbReference type="HOGENOM" id="CLU_104506_4_1_11"/>
<organism evidence="5 6">
    <name type="scientific">Kutzneria albida DSM 43870</name>
    <dbReference type="NCBI Taxonomy" id="1449976"/>
    <lineage>
        <taxon>Bacteria</taxon>
        <taxon>Bacillati</taxon>
        <taxon>Actinomycetota</taxon>
        <taxon>Actinomycetes</taxon>
        <taxon>Pseudonocardiales</taxon>
        <taxon>Pseudonocardiaceae</taxon>
        <taxon>Kutzneria</taxon>
    </lineage>
</organism>
<dbReference type="OrthoDB" id="4271929at2"/>
<dbReference type="InterPro" id="IPR009078">
    <property type="entry name" value="Ferritin-like_SF"/>
</dbReference>
<dbReference type="InterPro" id="IPR009040">
    <property type="entry name" value="Ferritin-like_diiron"/>
</dbReference>
<dbReference type="Pfam" id="PF00210">
    <property type="entry name" value="Ferritin"/>
    <property type="match status" value="1"/>
</dbReference>